<dbReference type="Proteomes" id="UP000023758">
    <property type="component" value="Unassembled WGS sequence"/>
</dbReference>
<accession>A0A022WB44</accession>
<gene>
    <name evidence="2" type="ORF">H103_02003</name>
</gene>
<proteinExistence type="predicted"/>
<organism evidence="2">
    <name type="scientific">Trichophyton rubrum CBS 288.86</name>
    <dbReference type="NCBI Taxonomy" id="1215330"/>
    <lineage>
        <taxon>Eukaryota</taxon>
        <taxon>Fungi</taxon>
        <taxon>Dikarya</taxon>
        <taxon>Ascomycota</taxon>
        <taxon>Pezizomycotina</taxon>
        <taxon>Eurotiomycetes</taxon>
        <taxon>Eurotiomycetidae</taxon>
        <taxon>Onygenales</taxon>
        <taxon>Arthrodermataceae</taxon>
        <taxon>Trichophyton</taxon>
    </lineage>
</organism>
<dbReference type="EMBL" id="KK207751">
    <property type="protein sequence ID" value="EZF55366.1"/>
    <property type="molecule type" value="Genomic_DNA"/>
</dbReference>
<evidence type="ECO:0000313" key="2">
    <source>
        <dbReference type="EMBL" id="EZF55366.1"/>
    </source>
</evidence>
<dbReference type="HOGENOM" id="CLU_2529088_0_0_1"/>
<name>A0A022WB44_TRIRU</name>
<evidence type="ECO:0000256" key="1">
    <source>
        <dbReference type="SAM" id="MobiDB-lite"/>
    </source>
</evidence>
<protein>
    <submittedName>
        <fullName evidence="2">Uncharacterized protein</fullName>
    </submittedName>
</protein>
<dbReference type="AlphaFoldDB" id="A0A022WB44"/>
<feature type="region of interest" description="Disordered" evidence="1">
    <location>
        <begin position="45"/>
        <end position="72"/>
    </location>
</feature>
<sequence length="84" mass="9699">MRRWWRQVEHPSGLSEAAREFAAEHHSTFKILETQAKDRTFIHTEHTNVPDSTAPESDRSQEATELRASESEQRQISDGLLLLL</sequence>
<reference evidence="2" key="1">
    <citation type="submission" date="2014-02" db="EMBL/GenBank/DDBJ databases">
        <title>The Genome Sequence of Trichophyton rubrum (morphotype fischeri) CBS 288.86.</title>
        <authorList>
            <consortium name="The Broad Institute Genomics Platform"/>
            <person name="Cuomo C.A."/>
            <person name="White T.C."/>
            <person name="Graser Y."/>
            <person name="Martinez-Rossi N."/>
            <person name="Heitman J."/>
            <person name="Young S.K."/>
            <person name="Zeng Q."/>
            <person name="Gargeya S."/>
            <person name="Abouelleil A."/>
            <person name="Alvarado L."/>
            <person name="Chapman S.B."/>
            <person name="Gainer-Dewar J."/>
            <person name="Goldberg J."/>
            <person name="Griggs A."/>
            <person name="Gujja S."/>
            <person name="Hansen M."/>
            <person name="Howarth C."/>
            <person name="Imamovic A."/>
            <person name="Larimer J."/>
            <person name="Martinez D."/>
            <person name="Murphy C."/>
            <person name="Pearson M.D."/>
            <person name="Persinoti G."/>
            <person name="Poon T."/>
            <person name="Priest M."/>
            <person name="Roberts A.D."/>
            <person name="Saif S."/>
            <person name="Shea T.D."/>
            <person name="Sykes S.N."/>
            <person name="Wortman J."/>
            <person name="Nusbaum C."/>
            <person name="Birren B."/>
        </authorList>
    </citation>
    <scope>NUCLEOTIDE SEQUENCE [LARGE SCALE GENOMIC DNA]</scope>
    <source>
        <strain evidence="2">CBS 288.86</strain>
    </source>
</reference>
<feature type="compositionally biased region" description="Basic and acidic residues" evidence="1">
    <location>
        <begin position="56"/>
        <end position="72"/>
    </location>
</feature>